<evidence type="ECO:0000256" key="4">
    <source>
        <dbReference type="ARBA" id="ARBA00022490"/>
    </source>
</evidence>
<dbReference type="FunFam" id="2.30.29.70:FF:000001">
    <property type="entry name" value="Proteasomal ubiquitin receptor ADRM1"/>
    <property type="match status" value="1"/>
</dbReference>
<feature type="domain" description="DEUBAD" evidence="10">
    <location>
        <begin position="264"/>
        <end position="391"/>
    </location>
</feature>
<dbReference type="InterPro" id="IPR032368">
    <property type="entry name" value="RPN13_DEUBAD"/>
</dbReference>
<feature type="compositionally biased region" description="Basic and acidic residues" evidence="9">
    <location>
        <begin position="382"/>
        <end position="391"/>
    </location>
</feature>
<dbReference type="GO" id="GO:0061133">
    <property type="term" value="F:endopeptidase activator activity"/>
    <property type="evidence" value="ECO:0007669"/>
    <property type="project" value="TreeGrafter"/>
</dbReference>
<evidence type="ECO:0000256" key="7">
    <source>
        <dbReference type="ARBA" id="ARBA00054744"/>
    </source>
</evidence>
<dbReference type="STRING" id="418985.A0A1V9XCK0"/>
<dbReference type="GO" id="GO:0005634">
    <property type="term" value="C:nucleus"/>
    <property type="evidence" value="ECO:0007669"/>
    <property type="project" value="UniProtKB-SubCell"/>
</dbReference>
<feature type="region of interest" description="Disordered" evidence="9">
    <location>
        <begin position="382"/>
        <end position="403"/>
    </location>
</feature>
<evidence type="ECO:0000259" key="11">
    <source>
        <dbReference type="PROSITE" id="PS51917"/>
    </source>
</evidence>
<dbReference type="InterPro" id="IPR044867">
    <property type="entry name" value="DEUBAD_dom"/>
</dbReference>
<comment type="subcellular location">
    <subcellularLocation>
        <location evidence="2">Cytoplasm</location>
    </subcellularLocation>
    <subcellularLocation>
        <location evidence="1">Nucleus</location>
    </subcellularLocation>
</comment>
<dbReference type="FunCoup" id="A0A1V9XCK0">
    <property type="interactions" value="1193"/>
</dbReference>
<dbReference type="GO" id="GO:0070628">
    <property type="term" value="F:proteasome binding"/>
    <property type="evidence" value="ECO:0007669"/>
    <property type="project" value="TreeGrafter"/>
</dbReference>
<keyword evidence="13" id="KW-1185">Reference proteome</keyword>
<dbReference type="InterPro" id="IPR006773">
    <property type="entry name" value="Rpn13/ADRM1"/>
</dbReference>
<evidence type="ECO:0000313" key="13">
    <source>
        <dbReference type="Proteomes" id="UP000192247"/>
    </source>
</evidence>
<protein>
    <recommendedName>
        <fullName evidence="8">Proteasomal ubiquitin receptor ADRM1 homolog</fullName>
    </recommendedName>
</protein>
<organism evidence="12 13">
    <name type="scientific">Tropilaelaps mercedesae</name>
    <dbReference type="NCBI Taxonomy" id="418985"/>
    <lineage>
        <taxon>Eukaryota</taxon>
        <taxon>Metazoa</taxon>
        <taxon>Ecdysozoa</taxon>
        <taxon>Arthropoda</taxon>
        <taxon>Chelicerata</taxon>
        <taxon>Arachnida</taxon>
        <taxon>Acari</taxon>
        <taxon>Parasitiformes</taxon>
        <taxon>Mesostigmata</taxon>
        <taxon>Gamasina</taxon>
        <taxon>Dermanyssoidea</taxon>
        <taxon>Laelapidae</taxon>
        <taxon>Tropilaelaps</taxon>
    </lineage>
</organism>
<evidence type="ECO:0000313" key="12">
    <source>
        <dbReference type="EMBL" id="OQR71247.1"/>
    </source>
</evidence>
<evidence type="ECO:0000256" key="6">
    <source>
        <dbReference type="ARBA" id="ARBA00023242"/>
    </source>
</evidence>
<proteinExistence type="inferred from homology"/>
<dbReference type="Gene3D" id="2.30.29.70">
    <property type="entry name" value="Proteasomal ubiquitin receptor Rpn13/ADRM1"/>
    <property type="match status" value="1"/>
</dbReference>
<dbReference type="PROSITE" id="PS51916">
    <property type="entry name" value="DEUBAD"/>
    <property type="match status" value="1"/>
</dbReference>
<dbReference type="InParanoid" id="A0A1V9XCK0"/>
<dbReference type="CDD" id="cd13314">
    <property type="entry name" value="PH_Rpn13"/>
    <property type="match status" value="1"/>
</dbReference>
<keyword evidence="5" id="KW-0647">Proteasome</keyword>
<dbReference type="AlphaFoldDB" id="A0A1V9XCK0"/>
<dbReference type="Pfam" id="PF04683">
    <property type="entry name" value="Rpn13_ADRM1_Pru"/>
    <property type="match status" value="1"/>
</dbReference>
<evidence type="ECO:0000256" key="1">
    <source>
        <dbReference type="ARBA" id="ARBA00004123"/>
    </source>
</evidence>
<evidence type="ECO:0000256" key="5">
    <source>
        <dbReference type="ARBA" id="ARBA00022942"/>
    </source>
</evidence>
<evidence type="ECO:0000259" key="10">
    <source>
        <dbReference type="PROSITE" id="PS51916"/>
    </source>
</evidence>
<keyword evidence="12" id="KW-0675">Receptor</keyword>
<dbReference type="Pfam" id="PF16550">
    <property type="entry name" value="RPN13_C"/>
    <property type="match status" value="1"/>
</dbReference>
<dbReference type="InterPro" id="IPR044868">
    <property type="entry name" value="Rpn13/ADRM1_Pru"/>
</dbReference>
<dbReference type="OrthoDB" id="340431at2759"/>
<name>A0A1V9XCK0_9ACAR</name>
<feature type="domain" description="Pru" evidence="11">
    <location>
        <begin position="15"/>
        <end position="128"/>
    </location>
</feature>
<dbReference type="GO" id="GO:0005737">
    <property type="term" value="C:cytoplasm"/>
    <property type="evidence" value="ECO:0007669"/>
    <property type="project" value="UniProtKB-SubCell"/>
</dbReference>
<gene>
    <name evidence="12" type="ORF">BIW11_11116</name>
</gene>
<dbReference type="InterPro" id="IPR038633">
    <property type="entry name" value="Rpn13/ADRM1_Pru_sf"/>
</dbReference>
<dbReference type="Proteomes" id="UP000192247">
    <property type="component" value="Unassembled WGS sequence"/>
</dbReference>
<reference evidence="12 13" key="1">
    <citation type="journal article" date="2017" name="Gigascience">
        <title>Draft genome of the honey bee ectoparasitic mite, Tropilaelaps mercedesae, is shaped by the parasitic life history.</title>
        <authorList>
            <person name="Dong X."/>
            <person name="Armstrong S.D."/>
            <person name="Xia D."/>
            <person name="Makepeace B.L."/>
            <person name="Darby A.C."/>
            <person name="Kadowaki T."/>
        </authorList>
    </citation>
    <scope>NUCLEOTIDE SEQUENCE [LARGE SCALE GENOMIC DNA]</scope>
    <source>
        <strain evidence="12">Wuxi-XJTLU</strain>
    </source>
</reference>
<keyword evidence="4" id="KW-0963">Cytoplasm</keyword>
<evidence type="ECO:0000256" key="9">
    <source>
        <dbReference type="SAM" id="MobiDB-lite"/>
    </source>
</evidence>
<dbReference type="Gene3D" id="1.10.2020.20">
    <property type="match status" value="1"/>
</dbReference>
<dbReference type="PROSITE" id="PS51917">
    <property type="entry name" value="PRU"/>
    <property type="match status" value="1"/>
</dbReference>
<accession>A0A1V9XCK0</accession>
<evidence type="ECO:0000256" key="2">
    <source>
        <dbReference type="ARBA" id="ARBA00004496"/>
    </source>
</evidence>
<dbReference type="PANTHER" id="PTHR12225:SF0">
    <property type="entry name" value="PROTEASOMAL UBIQUITIN RECEPTOR ADRM1"/>
    <property type="match status" value="1"/>
</dbReference>
<dbReference type="PANTHER" id="PTHR12225">
    <property type="entry name" value="ADHESION REGULATING MOLECULE 1 110 KDA CELL MEMBRANE GLYCOPROTEIN"/>
    <property type="match status" value="1"/>
</dbReference>
<comment type="similarity">
    <text evidence="3">Belongs to the ADRM1 family.</text>
</comment>
<dbReference type="EMBL" id="MNPL01015102">
    <property type="protein sequence ID" value="OQR71247.1"/>
    <property type="molecule type" value="Genomic_DNA"/>
</dbReference>
<comment type="caution">
    <text evidence="12">The sequence shown here is derived from an EMBL/GenBank/DDBJ whole genome shotgun (WGS) entry which is preliminary data.</text>
</comment>
<comment type="function">
    <text evidence="7">May function as a proteasomal ubiquitin receptor. May promote the deubiquitinating activity associated with the 26S proteasome.</text>
</comment>
<keyword evidence="6" id="KW-0539">Nucleus</keyword>
<dbReference type="InterPro" id="IPR038108">
    <property type="entry name" value="RPN13_DEUBAD_sf"/>
</dbReference>
<dbReference type="GO" id="GO:0008541">
    <property type="term" value="C:proteasome regulatory particle, lid subcomplex"/>
    <property type="evidence" value="ECO:0007669"/>
    <property type="project" value="TreeGrafter"/>
</dbReference>
<evidence type="ECO:0000256" key="3">
    <source>
        <dbReference type="ARBA" id="ARBA00009216"/>
    </source>
</evidence>
<sequence>MTQRLLFGTQGGSSSQSKYLVEFRAGKCTRKGKLVTPDKRKGLVYVQQTEDSLIHFCWKDRSTGATEDDLIMFPGDAEFEKVSQCSTGRVFVLKFKSNYKRCFYWMQEPKDDKDDDYRTKVNQFLNDPSAQTRSSGNGFTQLIDLTDDHDLNSIISGMSQRDLMQLFGGLENASRLTNLLGNHAASRNSLNRTTRQEEPMETDVAAAPGSAGVVSGGGTGVGAPVAPPTPSTPSAIKGAGIKPQSLAEMLNKINAEAAVAAGGSSSSSKVDSISDVLTSPEVLEPLLNNPELMARVKGFLPPTASELEGPSGSAGTTGSDPDLASQIKLTVKSPQFQQAVALFAEALASGQMGPIMTQFGMSDDIAAAAATGNMDEFVKALEKDSKKDKLKGGSTPEDAEMKE</sequence>
<evidence type="ECO:0000256" key="8">
    <source>
        <dbReference type="ARBA" id="ARBA00070663"/>
    </source>
</evidence>